<dbReference type="InterPro" id="IPR036236">
    <property type="entry name" value="Znf_C2H2_sf"/>
</dbReference>
<sequence length="1492" mass="167906">MVIQSYGGFIEYFYSYISLKVHSLTSPNNQQNSPKKLVASQKSTNCPSVNRNSSHQPPTDNFPPPDIFKSIDLTIKNDHANQIITQKIDQARMELLERINMQISLENRCCPLCALRLENSRDYFHHLKFVHNQSLDIVYCDKCYYATDNRQSLDHHKKIFHLDPTVDQNRFADQKCLYCDFTTPSENVLQSHSIFHYKMGKFTCRRCTFSHDDYLMVVDHFKNDHVIETVGKACQTDDWPNSECFSLDYGVQVGCEVFNAKENASICLDEAENEIPGRSQSARIDHGLVIVDCGSSATYNSSPLSSISDSVSPSCSKADTSASCSVRKNCDDGDAATPPPTANASDRTTADNGPIPLSSTPDSAVDCGEKSSRKYLREQDAIDLPSEQFVYEENNDPDVKSLKCSICGYEAHWGSEMIRHKRVHTDQRPYKCKYCDRTSKWKADLIRHIYKVHGIRVLSKCSRTFPSENGDPNDPTTTPEVGDHTTTTTDRSSAHSWCESDRDSPKDIGSHAKDAASTPEIIDGHWSAEHPNSIDDHLETNVIIQPHPNVQMVPGFPPDWLIFEEMRRQSLAYQQFLLAAAAFASSVDGANFVATAKTSSSSTSPSTTSSLSDSQSAMLNKQQFLAEIEKYAQVYHSTDGQPILKCGACVYESRDLHTFKAHHIRLKKHGHDNAYVVRLGETDVPTLVSHPTPKSLIQTVNNADEQRSINVRSSSIFPDLQQSNMLFGSLSLNPISDNDQDVSLNFSLKRPHSSQNCDRKSGKIPKIEDRSENLSCKFCPFESKDDADFESHVKNHALPKGIMYYKCAFCDFYSKKKPQIFDHMRLHTEEPEQYMTDVERNLITTSINNKKVNGQINICKDDEAIDLSVRRKNETINCERIIDNDNQKMEKSELSDDDRKSAHEQIEREENCDLFNAEDLTDDDCDDSIDPEAYIHAGEEALGNEKVLFANMVPKDIQKVSALIDGQLRNMWQCRYCTHVSKRRANIRMHEKKHFKPNAIGLLKCPQCNYKGDKRSLKVHYRSHAVQLNAASPPVERFVCQHCPATFRQKQVFSAHFAFHGGHNRYRCSLCSYAVPSQHQLTQHAILYAYATKAHLRIRGSFPKNGHVYQSTLLSTYLETNSSSETTSIPEQKVISHPASPTESCDNGDLRQSATASPIINHSIKSKNRQCRFCPAKFAEKNQLQRHEQFHGLKLKHQCPLCDYSVPFPINLIKHLRAHHNLDTDALDNLMILGSTNKVGSDQCGELETQNFLGALRRCMGRCKCCKGTHSIQEFTDGGVFDRRNSALPTTNSTMPAAAQFSVCTLSGGVTPSSRPRLSFNIDQGLLPSSSHQDQELRVRSRKRFSFAFGRRMRSSPDIIKDMTRSEQEPPEQMVKLHVVAKCSGGWLAVVEALIKLVPESHPLGPAVTSMFIDECPLTTTSTVLEMLSHLNLSAALVNDPTKTLLWHRNVCIVLGCLAEKLAGQNCATIFQPQTLEYLLAHLYGQNFAKTY</sequence>
<proteinExistence type="predicted"/>
<dbReference type="GO" id="GO:0005634">
    <property type="term" value="C:nucleus"/>
    <property type="evidence" value="ECO:0007669"/>
    <property type="project" value="TreeGrafter"/>
</dbReference>
<keyword evidence="8" id="KW-1185">Reference proteome</keyword>
<dbReference type="InterPro" id="IPR013087">
    <property type="entry name" value="Znf_C2H2_type"/>
</dbReference>
<protein>
    <submittedName>
        <fullName evidence="9">C2H2-type domain-containing protein</fullName>
    </submittedName>
</protein>
<keyword evidence="4" id="KW-0862">Zinc</keyword>
<keyword evidence="3 5" id="KW-0863">Zinc-finger</keyword>
<feature type="compositionally biased region" description="Polar residues" evidence="6">
    <location>
        <begin position="1139"/>
        <end position="1151"/>
    </location>
</feature>
<dbReference type="WBParaSite" id="nRc.2.0.1.t33628-RA">
    <property type="protein sequence ID" value="nRc.2.0.1.t33628-RA"/>
    <property type="gene ID" value="nRc.2.0.1.g33628"/>
</dbReference>
<evidence type="ECO:0000313" key="9">
    <source>
        <dbReference type="WBParaSite" id="nRc.2.0.1.t33628-RA"/>
    </source>
</evidence>
<dbReference type="PROSITE" id="PS00028">
    <property type="entry name" value="ZINC_FINGER_C2H2_1"/>
    <property type="match status" value="3"/>
</dbReference>
<feature type="domain" description="C2H2-type" evidence="7">
    <location>
        <begin position="1169"/>
        <end position="1191"/>
    </location>
</feature>
<feature type="region of interest" description="Disordered" evidence="6">
    <location>
        <begin position="324"/>
        <end position="366"/>
    </location>
</feature>
<dbReference type="GO" id="GO:0045944">
    <property type="term" value="P:positive regulation of transcription by RNA polymerase II"/>
    <property type="evidence" value="ECO:0007669"/>
    <property type="project" value="TreeGrafter"/>
</dbReference>
<feature type="region of interest" description="Disordered" evidence="6">
    <location>
        <begin position="28"/>
        <end position="64"/>
    </location>
</feature>
<feature type="compositionally biased region" description="Polar residues" evidence="6">
    <location>
        <begin position="474"/>
        <end position="495"/>
    </location>
</feature>
<evidence type="ECO:0000256" key="6">
    <source>
        <dbReference type="SAM" id="MobiDB-lite"/>
    </source>
</evidence>
<dbReference type="PANTHER" id="PTHR24403:SF102">
    <property type="entry name" value="RE1-SILENCING TRANSCRIPTION FACTOR"/>
    <property type="match status" value="1"/>
</dbReference>
<evidence type="ECO:0000256" key="3">
    <source>
        <dbReference type="ARBA" id="ARBA00022771"/>
    </source>
</evidence>
<dbReference type="SUPFAM" id="SSF57667">
    <property type="entry name" value="beta-beta-alpha zinc fingers"/>
    <property type="match status" value="3"/>
</dbReference>
<feature type="compositionally biased region" description="Basic and acidic residues" evidence="6">
    <location>
        <begin position="498"/>
        <end position="514"/>
    </location>
</feature>
<dbReference type="SMART" id="SM00355">
    <property type="entry name" value="ZnF_C2H2"/>
    <property type="match status" value="15"/>
</dbReference>
<evidence type="ECO:0000259" key="7">
    <source>
        <dbReference type="PROSITE" id="PS50157"/>
    </source>
</evidence>
<feature type="compositionally biased region" description="Polar residues" evidence="6">
    <location>
        <begin position="342"/>
        <end position="362"/>
    </location>
</feature>
<feature type="domain" description="C2H2-type" evidence="7">
    <location>
        <begin position="430"/>
        <end position="453"/>
    </location>
</feature>
<feature type="domain" description="C2H2-type" evidence="7">
    <location>
        <begin position="805"/>
        <end position="832"/>
    </location>
</feature>
<evidence type="ECO:0000256" key="4">
    <source>
        <dbReference type="ARBA" id="ARBA00022833"/>
    </source>
</evidence>
<dbReference type="PANTHER" id="PTHR24403">
    <property type="entry name" value="ZINC FINGER PROTEIN"/>
    <property type="match status" value="1"/>
</dbReference>
<feature type="region of interest" description="Disordered" evidence="6">
    <location>
        <begin position="462"/>
        <end position="519"/>
    </location>
</feature>
<dbReference type="Gene3D" id="3.30.160.60">
    <property type="entry name" value="Classic Zinc Finger"/>
    <property type="match status" value="5"/>
</dbReference>
<dbReference type="Proteomes" id="UP000887565">
    <property type="component" value="Unplaced"/>
</dbReference>
<name>A0A915K5L4_ROMCU</name>
<evidence type="ECO:0000256" key="5">
    <source>
        <dbReference type="PROSITE-ProRule" id="PRU00042"/>
    </source>
</evidence>
<evidence type="ECO:0000256" key="1">
    <source>
        <dbReference type="ARBA" id="ARBA00022723"/>
    </source>
</evidence>
<feature type="domain" description="C2H2-type" evidence="7">
    <location>
        <begin position="402"/>
        <end position="429"/>
    </location>
</feature>
<organism evidence="8 9">
    <name type="scientific">Romanomermis culicivorax</name>
    <name type="common">Nematode worm</name>
    <dbReference type="NCBI Taxonomy" id="13658"/>
    <lineage>
        <taxon>Eukaryota</taxon>
        <taxon>Metazoa</taxon>
        <taxon>Ecdysozoa</taxon>
        <taxon>Nematoda</taxon>
        <taxon>Enoplea</taxon>
        <taxon>Dorylaimia</taxon>
        <taxon>Mermithida</taxon>
        <taxon>Mermithoidea</taxon>
        <taxon>Mermithidae</taxon>
        <taxon>Romanomermis</taxon>
    </lineage>
</organism>
<feature type="region of interest" description="Disordered" evidence="6">
    <location>
        <begin position="1124"/>
        <end position="1151"/>
    </location>
</feature>
<reference evidence="9" key="1">
    <citation type="submission" date="2022-11" db="UniProtKB">
        <authorList>
            <consortium name="WormBaseParasite"/>
        </authorList>
    </citation>
    <scope>IDENTIFICATION</scope>
</reference>
<evidence type="ECO:0000256" key="2">
    <source>
        <dbReference type="ARBA" id="ARBA00022737"/>
    </source>
</evidence>
<keyword evidence="1" id="KW-0479">Metal-binding</keyword>
<dbReference type="InterPro" id="IPR050688">
    <property type="entry name" value="Zinc_finger/UBP_domain"/>
</dbReference>
<dbReference type="GO" id="GO:0008270">
    <property type="term" value="F:zinc ion binding"/>
    <property type="evidence" value="ECO:0007669"/>
    <property type="project" value="UniProtKB-KW"/>
</dbReference>
<feature type="compositionally biased region" description="Polar residues" evidence="6">
    <location>
        <begin position="28"/>
        <end position="59"/>
    </location>
</feature>
<evidence type="ECO:0000313" key="8">
    <source>
        <dbReference type="Proteomes" id="UP000887565"/>
    </source>
</evidence>
<dbReference type="PROSITE" id="PS50157">
    <property type="entry name" value="ZINC_FINGER_C2H2_2"/>
    <property type="match status" value="5"/>
</dbReference>
<feature type="domain" description="C2H2-type" evidence="7">
    <location>
        <begin position="1038"/>
        <end position="1065"/>
    </location>
</feature>
<keyword evidence="2" id="KW-0677">Repeat</keyword>
<dbReference type="OMA" id="YDFHEIV"/>
<accession>A0A915K5L4</accession>